<dbReference type="InterPro" id="IPR002376">
    <property type="entry name" value="Formyl_transf_N"/>
</dbReference>
<dbReference type="GO" id="GO:0005829">
    <property type="term" value="C:cytosol"/>
    <property type="evidence" value="ECO:0007669"/>
    <property type="project" value="TreeGrafter"/>
</dbReference>
<protein>
    <recommendedName>
        <fullName evidence="6">Phosphoribosylglycinamide formyltransferase</fullName>
        <ecNumber evidence="6">2.1.2.2</ecNumber>
    </recommendedName>
    <alternativeName>
        <fullName evidence="6">5'-phosphoribosylglycinamide transformylase</fullName>
    </alternativeName>
    <alternativeName>
        <fullName evidence="6">GAR transformylase</fullName>
        <shortName evidence="6">GART</shortName>
    </alternativeName>
</protein>
<dbReference type="GO" id="GO:0006189">
    <property type="term" value="P:'de novo' IMP biosynthetic process"/>
    <property type="evidence" value="ECO:0007669"/>
    <property type="project" value="UniProtKB-UniRule"/>
</dbReference>
<dbReference type="InterPro" id="IPR036477">
    <property type="entry name" value="Formyl_transf_N_sf"/>
</dbReference>
<comment type="catalytic activity">
    <reaction evidence="5 6">
        <text>N(1)-(5-phospho-beta-D-ribosyl)glycinamide + (6R)-10-formyltetrahydrofolate = N(2)-formyl-N(1)-(5-phospho-beta-D-ribosyl)glycinamide + (6S)-5,6,7,8-tetrahydrofolate + H(+)</text>
        <dbReference type="Rhea" id="RHEA:15053"/>
        <dbReference type="ChEBI" id="CHEBI:15378"/>
        <dbReference type="ChEBI" id="CHEBI:57453"/>
        <dbReference type="ChEBI" id="CHEBI:143788"/>
        <dbReference type="ChEBI" id="CHEBI:147286"/>
        <dbReference type="ChEBI" id="CHEBI:195366"/>
        <dbReference type="EC" id="2.1.2.2"/>
    </reaction>
</comment>
<feature type="binding site" evidence="6">
    <location>
        <position position="65"/>
    </location>
    <ligand>
        <name>(6R)-10-formyltetrahydrofolate</name>
        <dbReference type="ChEBI" id="CHEBI:195366"/>
    </ligand>
</feature>
<name>A0A7W8FWY9_9FIRM</name>
<evidence type="ECO:0000256" key="1">
    <source>
        <dbReference type="ARBA" id="ARBA00005054"/>
    </source>
</evidence>
<evidence type="ECO:0000256" key="6">
    <source>
        <dbReference type="HAMAP-Rule" id="MF_01930"/>
    </source>
</evidence>
<dbReference type="CDD" id="cd08645">
    <property type="entry name" value="FMT_core_GART"/>
    <property type="match status" value="1"/>
</dbReference>
<dbReference type="Proteomes" id="UP000539953">
    <property type="component" value="Unassembled WGS sequence"/>
</dbReference>
<feature type="domain" description="Formyl transferase N-terminal" evidence="7">
    <location>
        <begin position="3"/>
        <end position="182"/>
    </location>
</feature>
<comment type="similarity">
    <text evidence="4 6">Belongs to the GART family.</text>
</comment>
<dbReference type="PROSITE" id="PS00373">
    <property type="entry name" value="GART"/>
    <property type="match status" value="1"/>
</dbReference>
<feature type="active site" description="Proton donor" evidence="6">
    <location>
        <position position="109"/>
    </location>
</feature>
<accession>A0A7W8FWY9</accession>
<dbReference type="InterPro" id="IPR001555">
    <property type="entry name" value="GART_AS"/>
</dbReference>
<evidence type="ECO:0000256" key="5">
    <source>
        <dbReference type="ARBA" id="ARBA00047664"/>
    </source>
</evidence>
<dbReference type="SUPFAM" id="SSF53328">
    <property type="entry name" value="Formyltransferase"/>
    <property type="match status" value="1"/>
</dbReference>
<evidence type="ECO:0000313" key="9">
    <source>
        <dbReference type="Proteomes" id="UP000539953"/>
    </source>
</evidence>
<dbReference type="EMBL" id="JACHHK010000002">
    <property type="protein sequence ID" value="MBB5182437.1"/>
    <property type="molecule type" value="Genomic_DNA"/>
</dbReference>
<evidence type="ECO:0000256" key="4">
    <source>
        <dbReference type="ARBA" id="ARBA00038440"/>
    </source>
</evidence>
<comment type="caution">
    <text evidence="6">Lacks conserved residue(s) required for the propagation of feature annotation.</text>
</comment>
<dbReference type="PANTHER" id="PTHR43369">
    <property type="entry name" value="PHOSPHORIBOSYLGLYCINAMIDE FORMYLTRANSFERASE"/>
    <property type="match status" value="1"/>
</dbReference>
<gene>
    <name evidence="6" type="primary">purN</name>
    <name evidence="8" type="ORF">HNQ47_000456</name>
</gene>
<dbReference type="HAMAP" id="MF_01930">
    <property type="entry name" value="PurN"/>
    <property type="match status" value="1"/>
</dbReference>
<dbReference type="Pfam" id="PF00551">
    <property type="entry name" value="Formyl_trans_N"/>
    <property type="match status" value="1"/>
</dbReference>
<dbReference type="GO" id="GO:0004644">
    <property type="term" value="F:phosphoribosylglycinamide formyltransferase activity"/>
    <property type="evidence" value="ECO:0007669"/>
    <property type="project" value="UniProtKB-UniRule"/>
</dbReference>
<dbReference type="InterPro" id="IPR004607">
    <property type="entry name" value="GART"/>
</dbReference>
<dbReference type="PANTHER" id="PTHR43369:SF2">
    <property type="entry name" value="PHOSPHORIBOSYLGLYCINAMIDE FORMYLTRANSFERASE"/>
    <property type="match status" value="1"/>
</dbReference>
<sequence length="195" mass="22214">MVNIAVFASGSGTNFEEIMKHIEDGSLPVNCACLIVDHSDAFVIKRAEKHHIRSFFVNPKRYADKAEYETYILKILKEHEVDLIVLSGYMRFIGKTLLDAYPNRIINLHPAYLPEFPGAHAILDAFQAGVSQTGVTVHYVDEGIDTGPIIRQERVPIDPDWNLAELETHVHAKEYEIFWQVIRDVAAKIEKEKEQ</sequence>
<evidence type="ECO:0000256" key="2">
    <source>
        <dbReference type="ARBA" id="ARBA00022679"/>
    </source>
</evidence>
<evidence type="ECO:0000259" key="7">
    <source>
        <dbReference type="Pfam" id="PF00551"/>
    </source>
</evidence>
<evidence type="ECO:0000256" key="3">
    <source>
        <dbReference type="ARBA" id="ARBA00022755"/>
    </source>
</evidence>
<comment type="caution">
    <text evidence="8">The sequence shown here is derived from an EMBL/GenBank/DDBJ whole genome shotgun (WGS) entry which is preliminary data.</text>
</comment>
<dbReference type="AlphaFoldDB" id="A0A7W8FWY9"/>
<keyword evidence="3 6" id="KW-0658">Purine biosynthesis</keyword>
<evidence type="ECO:0000313" key="8">
    <source>
        <dbReference type="EMBL" id="MBB5182437.1"/>
    </source>
</evidence>
<dbReference type="Gene3D" id="3.40.50.170">
    <property type="entry name" value="Formyl transferase, N-terminal domain"/>
    <property type="match status" value="1"/>
</dbReference>
<keyword evidence="2 6" id="KW-0808">Transferase</keyword>
<feature type="site" description="Raises pKa of active site His" evidence="6">
    <location>
        <position position="145"/>
    </location>
</feature>
<dbReference type="NCBIfam" id="TIGR00639">
    <property type="entry name" value="PurN"/>
    <property type="match status" value="1"/>
</dbReference>
<feature type="binding site" evidence="6">
    <location>
        <position position="107"/>
    </location>
    <ligand>
        <name>(6R)-10-formyltetrahydrofolate</name>
        <dbReference type="ChEBI" id="CHEBI:195366"/>
    </ligand>
</feature>
<comment type="function">
    <text evidence="6">Catalyzes the transfer of a formyl group from 10-formyltetrahydrofolate to 5-phospho-ribosyl-glycinamide (GAR), producing 5-phospho-ribosyl-N-formylglycinamide (FGAR) and tetrahydrofolate.</text>
</comment>
<comment type="pathway">
    <text evidence="1 6">Purine metabolism; IMP biosynthesis via de novo pathway; N(2)-formyl-N(1)-(5-phospho-D-ribosyl)glycinamide from N(1)-(5-phospho-D-ribosyl)glycinamide (10-formyl THF route): step 1/1.</text>
</comment>
<dbReference type="UniPathway" id="UPA00074">
    <property type="reaction ID" value="UER00126"/>
</dbReference>
<dbReference type="RefSeq" id="WP_183327132.1">
    <property type="nucleotide sequence ID" value="NZ_JACHHK010000002.1"/>
</dbReference>
<organism evidence="8 9">
    <name type="scientific">Catenisphaera adipataccumulans</name>
    <dbReference type="NCBI Taxonomy" id="700500"/>
    <lineage>
        <taxon>Bacteria</taxon>
        <taxon>Bacillati</taxon>
        <taxon>Bacillota</taxon>
        <taxon>Erysipelotrichia</taxon>
        <taxon>Erysipelotrichales</taxon>
        <taxon>Erysipelotrichaceae</taxon>
        <taxon>Catenisphaera</taxon>
    </lineage>
</organism>
<feature type="binding site" evidence="6">
    <location>
        <begin position="12"/>
        <end position="14"/>
    </location>
    <ligand>
        <name>N(1)-(5-phospho-beta-D-ribosyl)glycinamide</name>
        <dbReference type="ChEBI" id="CHEBI:143788"/>
    </ligand>
</feature>
<reference evidence="8 9" key="1">
    <citation type="submission" date="2020-08" db="EMBL/GenBank/DDBJ databases">
        <title>Genomic Encyclopedia of Type Strains, Phase IV (KMG-IV): sequencing the most valuable type-strain genomes for metagenomic binning, comparative biology and taxonomic classification.</title>
        <authorList>
            <person name="Goeker M."/>
        </authorList>
    </citation>
    <scope>NUCLEOTIDE SEQUENCE [LARGE SCALE GENOMIC DNA]</scope>
    <source>
        <strain evidence="8 9">DSM 25799</strain>
    </source>
</reference>
<keyword evidence="9" id="KW-1185">Reference proteome</keyword>
<dbReference type="EC" id="2.1.2.2" evidence="6"/>
<proteinExistence type="inferred from homology"/>